<protein>
    <submittedName>
        <fullName evidence="2">Uncharacterized protein</fullName>
    </submittedName>
</protein>
<dbReference type="Proteomes" id="UP000298390">
    <property type="component" value="Unassembled WGS sequence"/>
</dbReference>
<dbReference type="EMBL" id="SEKV01000190">
    <property type="protein sequence ID" value="TFY61849.1"/>
    <property type="molecule type" value="Genomic_DNA"/>
</dbReference>
<name>A0A4Y9YLK9_9APHY</name>
<evidence type="ECO:0000256" key="1">
    <source>
        <dbReference type="SAM" id="MobiDB-lite"/>
    </source>
</evidence>
<accession>A0A4Y9YLK9</accession>
<feature type="region of interest" description="Disordered" evidence="1">
    <location>
        <begin position="1"/>
        <end position="29"/>
    </location>
</feature>
<gene>
    <name evidence="2" type="ORF">EVJ58_g4257</name>
</gene>
<sequence length="86" mass="9741">MDAPRPRTPSDEKLYDDEKRPDNASNVEAGAHAIQAETHDVYDEDESGVDPVYLAKARVLNEAFQEIGMGKYQWYLFIVAGFGWFS</sequence>
<evidence type="ECO:0000313" key="3">
    <source>
        <dbReference type="Proteomes" id="UP000298390"/>
    </source>
</evidence>
<evidence type="ECO:0000313" key="2">
    <source>
        <dbReference type="EMBL" id="TFY61849.1"/>
    </source>
</evidence>
<feature type="compositionally biased region" description="Basic and acidic residues" evidence="1">
    <location>
        <begin position="1"/>
        <end position="22"/>
    </location>
</feature>
<reference evidence="2 3" key="1">
    <citation type="submission" date="2019-01" db="EMBL/GenBank/DDBJ databases">
        <title>Genome sequencing of the rare red list fungi Fomitopsis rosea.</title>
        <authorList>
            <person name="Buettner E."/>
            <person name="Kellner H."/>
        </authorList>
    </citation>
    <scope>NUCLEOTIDE SEQUENCE [LARGE SCALE GENOMIC DNA]</scope>
    <source>
        <strain evidence="2 3">DSM 105464</strain>
    </source>
</reference>
<dbReference type="STRING" id="34475.A0A4Y9YLK9"/>
<comment type="caution">
    <text evidence="2">The sequence shown here is derived from an EMBL/GenBank/DDBJ whole genome shotgun (WGS) entry which is preliminary data.</text>
</comment>
<proteinExistence type="predicted"/>
<dbReference type="AlphaFoldDB" id="A0A4Y9YLK9"/>
<organism evidence="2 3">
    <name type="scientific">Rhodofomes roseus</name>
    <dbReference type="NCBI Taxonomy" id="34475"/>
    <lineage>
        <taxon>Eukaryota</taxon>
        <taxon>Fungi</taxon>
        <taxon>Dikarya</taxon>
        <taxon>Basidiomycota</taxon>
        <taxon>Agaricomycotina</taxon>
        <taxon>Agaricomycetes</taxon>
        <taxon>Polyporales</taxon>
        <taxon>Rhodofomes</taxon>
    </lineage>
</organism>